<name>A0A1I4PHS4_9PROT</name>
<evidence type="ECO:0000313" key="2">
    <source>
        <dbReference type="Proteomes" id="UP000183287"/>
    </source>
</evidence>
<protein>
    <submittedName>
        <fullName evidence="1">Uncharacterized protein</fullName>
    </submittedName>
</protein>
<evidence type="ECO:0000313" key="1">
    <source>
        <dbReference type="EMBL" id="SFM27371.1"/>
    </source>
</evidence>
<keyword evidence="2" id="KW-1185">Reference proteome</keyword>
<dbReference type="RefSeq" id="WP_074905324.1">
    <property type="nucleotide sequence ID" value="NZ_FOUB01000020.1"/>
</dbReference>
<accession>A0A1I4PHS4</accession>
<dbReference type="OrthoDB" id="1024829at2"/>
<organism evidence="1 2">
    <name type="scientific">Nitrosomonas communis</name>
    <dbReference type="NCBI Taxonomy" id="44574"/>
    <lineage>
        <taxon>Bacteria</taxon>
        <taxon>Pseudomonadati</taxon>
        <taxon>Pseudomonadota</taxon>
        <taxon>Betaproteobacteria</taxon>
        <taxon>Nitrosomonadales</taxon>
        <taxon>Nitrosomonadaceae</taxon>
        <taxon>Nitrosomonas</taxon>
    </lineage>
</organism>
<dbReference type="Proteomes" id="UP000183287">
    <property type="component" value="Unassembled WGS sequence"/>
</dbReference>
<dbReference type="EMBL" id="FOUB01000020">
    <property type="protein sequence ID" value="SFM27371.1"/>
    <property type="molecule type" value="Genomic_DNA"/>
</dbReference>
<dbReference type="AlphaFoldDB" id="A0A1I4PHS4"/>
<reference evidence="2" key="1">
    <citation type="submission" date="2016-10" db="EMBL/GenBank/DDBJ databases">
        <authorList>
            <person name="Varghese N."/>
            <person name="Submissions S."/>
        </authorList>
    </citation>
    <scope>NUCLEOTIDE SEQUENCE [LARGE SCALE GENOMIC DNA]</scope>
    <source>
        <strain evidence="2">Nm44</strain>
    </source>
</reference>
<sequence>MDKYRVIKGIYEYADHLLRAWFARLPSNVAYIQRLNRVADVFEPLSLLALIQQEDEARKPGQAWLIDLLPAVRSETRPSV</sequence>
<proteinExistence type="predicted"/>
<gene>
    <name evidence="1" type="ORF">SAMN05421863_102040</name>
</gene>